<dbReference type="GO" id="GO:0003700">
    <property type="term" value="F:DNA-binding transcription factor activity"/>
    <property type="evidence" value="ECO:0007669"/>
    <property type="project" value="InterPro"/>
</dbReference>
<feature type="transmembrane region" description="Helical" evidence="4">
    <location>
        <begin position="275"/>
        <end position="296"/>
    </location>
</feature>
<evidence type="ECO:0000256" key="2">
    <source>
        <dbReference type="ARBA" id="ARBA00023125"/>
    </source>
</evidence>
<dbReference type="AlphaFoldDB" id="A0AAE3DWJ1"/>
<organism evidence="6 7">
    <name type="scientific">Hominilimicola fabiformis</name>
    <dbReference type="NCBI Taxonomy" id="2885356"/>
    <lineage>
        <taxon>Bacteria</taxon>
        <taxon>Bacillati</taxon>
        <taxon>Bacillota</taxon>
        <taxon>Clostridia</taxon>
        <taxon>Eubacteriales</taxon>
        <taxon>Oscillospiraceae</taxon>
        <taxon>Hominilimicola</taxon>
    </lineage>
</organism>
<evidence type="ECO:0000259" key="5">
    <source>
        <dbReference type="PROSITE" id="PS01124"/>
    </source>
</evidence>
<protein>
    <submittedName>
        <fullName evidence="6">AraC family transcriptional regulator</fullName>
    </submittedName>
</protein>
<dbReference type="PANTHER" id="PTHR43280">
    <property type="entry name" value="ARAC-FAMILY TRANSCRIPTIONAL REGULATOR"/>
    <property type="match status" value="1"/>
</dbReference>
<keyword evidence="1" id="KW-0805">Transcription regulation</keyword>
<keyword evidence="4" id="KW-1133">Transmembrane helix</keyword>
<reference evidence="6 7" key="1">
    <citation type="submission" date="2021-10" db="EMBL/GenBank/DDBJ databases">
        <title>Anaerobic single-cell dispensing facilitates the cultivation of human gut bacteria.</title>
        <authorList>
            <person name="Afrizal A."/>
        </authorList>
    </citation>
    <scope>NUCLEOTIDE SEQUENCE [LARGE SCALE GENOMIC DNA]</scope>
    <source>
        <strain evidence="6 7">CLA-AA-H232</strain>
    </source>
</reference>
<comment type="caution">
    <text evidence="6">The sequence shown here is derived from an EMBL/GenBank/DDBJ whole genome shotgun (WGS) entry which is preliminary data.</text>
</comment>
<evidence type="ECO:0000313" key="6">
    <source>
        <dbReference type="EMBL" id="MCC2209205.1"/>
    </source>
</evidence>
<dbReference type="Pfam" id="PF12833">
    <property type="entry name" value="HTH_18"/>
    <property type="match status" value="1"/>
</dbReference>
<dbReference type="PROSITE" id="PS01124">
    <property type="entry name" value="HTH_ARAC_FAMILY_2"/>
    <property type="match status" value="1"/>
</dbReference>
<feature type="transmembrane region" description="Helical" evidence="4">
    <location>
        <begin position="12"/>
        <end position="32"/>
    </location>
</feature>
<sequence>MKFRGNKKKSHVLIYCILFISILVLVGPLYAISYNTLKDQVLKDSQAAVNRGMSRLDMEIEVLQNIRLEMQNDTNFIRMKNLRSFEEVRQYIIFKDFANYFKAQTKTFVLASDAYIFFRSNNCVVSDKYQYDNMESIFNEHIIMEGMDWNQFRNSLFEKKSEFDARYVEDLYIDGEKQPSLVVSLSLSPSINQPEAVLVWIYSIADLFEDMNLSNYQEIFEYVAFNDEIIFADGNEQNRESHQIVDGCKNINLKVTMDVSEQYFDKNMRTFRNFLIIYLATMIIFIICLELALSYWKNKPIKQMVKLMANLTGDNSISDKDIEYISDTMKQINLENQQYYRDMLNFLFFKRLDENECEFIRSKYSDFGNPFFFAAFFGERINIRILNLCMEKYGVKSQRILSPQEGECIVFFNYSKEMDIDALRETLAEVVDILKVYDVQTSILISIPCNDVSEFYDAYQYIKNNYRFIDYSGVFLFENSDSNNSIKNDRKYLYDSLYNNLIQGNAFEANQAVYKLWYQVMINGYNSVDPIRKMFYRQLGILEDAAEKVNYRGELTRYDSKKKINDLAFSIADDVENICSLISLHENQENGRIQEIISWMNEHFNEPDFCMTSMENKFGVSGKTIGKIIKSTTGKTFQEYVEGCRIELAKRLITQPDSNMKVVVQECGFINYDTFYKFFKKHTGVSPKQWKNNIDRSM</sequence>
<evidence type="ECO:0000313" key="7">
    <source>
        <dbReference type="Proteomes" id="UP001198242"/>
    </source>
</evidence>
<keyword evidence="2" id="KW-0238">DNA-binding</keyword>
<dbReference type="InterPro" id="IPR009057">
    <property type="entry name" value="Homeodomain-like_sf"/>
</dbReference>
<keyword evidence="7" id="KW-1185">Reference proteome</keyword>
<evidence type="ECO:0000256" key="1">
    <source>
        <dbReference type="ARBA" id="ARBA00023015"/>
    </source>
</evidence>
<keyword evidence="3" id="KW-0804">Transcription</keyword>
<evidence type="ECO:0000256" key="4">
    <source>
        <dbReference type="SAM" id="Phobius"/>
    </source>
</evidence>
<dbReference type="InterPro" id="IPR018060">
    <property type="entry name" value="HTH_AraC"/>
</dbReference>
<dbReference type="Proteomes" id="UP001198242">
    <property type="component" value="Unassembled WGS sequence"/>
</dbReference>
<dbReference type="PANTHER" id="PTHR43280:SF34">
    <property type="entry name" value="ARAC-FAMILY TRANSCRIPTIONAL REGULATOR"/>
    <property type="match status" value="1"/>
</dbReference>
<keyword evidence="4" id="KW-0812">Transmembrane</keyword>
<accession>A0AAE3DWJ1</accession>
<evidence type="ECO:0000256" key="3">
    <source>
        <dbReference type="ARBA" id="ARBA00023163"/>
    </source>
</evidence>
<gene>
    <name evidence="6" type="ORF">LKE05_00105</name>
</gene>
<dbReference type="GO" id="GO:0043565">
    <property type="term" value="F:sequence-specific DNA binding"/>
    <property type="evidence" value="ECO:0007669"/>
    <property type="project" value="InterPro"/>
</dbReference>
<feature type="domain" description="HTH araC/xylS-type" evidence="5">
    <location>
        <begin position="594"/>
        <end position="693"/>
    </location>
</feature>
<name>A0AAE3DWJ1_9FIRM</name>
<dbReference type="EMBL" id="JAJEQM010000001">
    <property type="protein sequence ID" value="MCC2209205.1"/>
    <property type="molecule type" value="Genomic_DNA"/>
</dbReference>
<dbReference type="RefSeq" id="WP_308455607.1">
    <property type="nucleotide sequence ID" value="NZ_JAJEQM010000001.1"/>
</dbReference>
<dbReference type="SMART" id="SM00342">
    <property type="entry name" value="HTH_ARAC"/>
    <property type="match status" value="1"/>
</dbReference>
<dbReference type="Gene3D" id="1.10.10.60">
    <property type="entry name" value="Homeodomain-like"/>
    <property type="match status" value="2"/>
</dbReference>
<proteinExistence type="predicted"/>
<dbReference type="SUPFAM" id="SSF46689">
    <property type="entry name" value="Homeodomain-like"/>
    <property type="match status" value="1"/>
</dbReference>
<keyword evidence="4" id="KW-0472">Membrane</keyword>